<keyword evidence="2" id="KW-0813">Transport</keyword>
<reference evidence="10" key="1">
    <citation type="journal article" date="2019" name="Int. J. Syst. Evol. Microbiol.">
        <title>The Global Catalogue of Microorganisms (GCM) 10K type strain sequencing project: providing services to taxonomists for standard genome sequencing and annotation.</title>
        <authorList>
            <consortium name="The Broad Institute Genomics Platform"/>
            <consortium name="The Broad Institute Genome Sequencing Center for Infectious Disease"/>
            <person name="Wu L."/>
            <person name="Ma J."/>
        </authorList>
    </citation>
    <scope>NUCLEOTIDE SEQUENCE [LARGE SCALE GENOMIC DNA]</scope>
    <source>
        <strain evidence="10">KCTC 42587</strain>
    </source>
</reference>
<evidence type="ECO:0000313" key="9">
    <source>
        <dbReference type="EMBL" id="MFD2552461.1"/>
    </source>
</evidence>
<evidence type="ECO:0000313" key="10">
    <source>
        <dbReference type="Proteomes" id="UP001597472"/>
    </source>
</evidence>
<feature type="signal peptide" evidence="8">
    <location>
        <begin position="1"/>
        <end position="22"/>
    </location>
</feature>
<dbReference type="EMBL" id="JBHULS010000006">
    <property type="protein sequence ID" value="MFD2552461.1"/>
    <property type="molecule type" value="Genomic_DNA"/>
</dbReference>
<evidence type="ECO:0000256" key="3">
    <source>
        <dbReference type="ARBA" id="ARBA00022452"/>
    </source>
</evidence>
<keyword evidence="10" id="KW-1185">Reference proteome</keyword>
<evidence type="ECO:0000256" key="2">
    <source>
        <dbReference type="ARBA" id="ARBA00022448"/>
    </source>
</evidence>
<dbReference type="Proteomes" id="UP001597472">
    <property type="component" value="Unassembled WGS sequence"/>
</dbReference>
<keyword evidence="5 8" id="KW-0732">Signal</keyword>
<evidence type="ECO:0000256" key="7">
    <source>
        <dbReference type="ARBA" id="ARBA00023237"/>
    </source>
</evidence>
<dbReference type="RefSeq" id="WP_376894673.1">
    <property type="nucleotide sequence ID" value="NZ_JBHULS010000006.1"/>
</dbReference>
<dbReference type="PANTHER" id="PTHR30069">
    <property type="entry name" value="TONB-DEPENDENT OUTER MEMBRANE RECEPTOR"/>
    <property type="match status" value="1"/>
</dbReference>
<evidence type="ECO:0000256" key="4">
    <source>
        <dbReference type="ARBA" id="ARBA00022692"/>
    </source>
</evidence>
<keyword evidence="9" id="KW-0675">Receptor</keyword>
<dbReference type="InterPro" id="IPR039426">
    <property type="entry name" value="TonB-dep_rcpt-like"/>
</dbReference>
<dbReference type="SUPFAM" id="SSF56935">
    <property type="entry name" value="Porins"/>
    <property type="match status" value="1"/>
</dbReference>
<evidence type="ECO:0000256" key="6">
    <source>
        <dbReference type="ARBA" id="ARBA00023136"/>
    </source>
</evidence>
<evidence type="ECO:0000256" key="8">
    <source>
        <dbReference type="SAM" id="SignalP"/>
    </source>
</evidence>
<comment type="subcellular location">
    <subcellularLocation>
        <location evidence="1">Cell outer membrane</location>
        <topology evidence="1">Multi-pass membrane protein</topology>
    </subcellularLocation>
</comment>
<protein>
    <submittedName>
        <fullName evidence="9">TonB-dependent receptor</fullName>
    </submittedName>
</protein>
<feature type="chain" id="PRO_5045143969" evidence="8">
    <location>
        <begin position="23"/>
        <end position="584"/>
    </location>
</feature>
<evidence type="ECO:0000256" key="5">
    <source>
        <dbReference type="ARBA" id="ARBA00022729"/>
    </source>
</evidence>
<keyword evidence="3" id="KW-1134">Transmembrane beta strand</keyword>
<dbReference type="PANTHER" id="PTHR30069:SF29">
    <property type="entry name" value="HEMOGLOBIN AND HEMOGLOBIN-HAPTOGLOBIN-BINDING PROTEIN 1-RELATED"/>
    <property type="match status" value="1"/>
</dbReference>
<evidence type="ECO:0000256" key="1">
    <source>
        <dbReference type="ARBA" id="ARBA00004571"/>
    </source>
</evidence>
<dbReference type="InterPro" id="IPR036942">
    <property type="entry name" value="Beta-barrel_TonB_sf"/>
</dbReference>
<gene>
    <name evidence="9" type="ORF">ACFSQP_11595</name>
</gene>
<sequence length="584" mass="65525">MRKHIYFSFTGLCLFSTLFSWAQERENDTLNTNVINVVKPYTPTISDAFKVKETPVLDDGVTTAKKAVDYTIFSIPVASTFTPAKGKAAVLDKQKAPKLFDNYANLAFGSYTSVLADLYLNHAISRTENIGGYLQHQSAQGGINNLLLDDAFYNTKLQANYEQINRNLKWDLNLGGLHQVYNWHGMQQPYFNETDAKGVDAGHTFYGANLGGSVQLEDAYLSKGEAHFQYFGDDYGSAENHFKAKLISDVTIKDYDINTQLTIDYLGGSFDRNYFNSEAINYGNFNIGLAPSYQLVQEDLSVNLGVSVVYLNDTEASESNVYIYPNIAASYRLVDELLLVYGGIEGGLTQNTYYSVSQENPFVSPTLLILPTNKQYDAYVGLKGKISSNMGYDVKASYRSEKNKQLFKNNLIPYDFTRTEAYQYGNSYGLVYDKITTLSVGGKLQVDLNQDFTLALTANYFIYNTDAEAEAWNLPNMKASLMLDYQITNKWFAGANLFFEGERQAVSGFAFANNPANPIFTNNPLPITLDGFLDANAHVGYRVNNRLDVYAKVNNLANQSYHRWLNYPVQTFQALVGASYKFDF</sequence>
<organism evidence="9 10">
    <name type="scientific">Bizionia sediminis</name>
    <dbReference type="NCBI Taxonomy" id="1737064"/>
    <lineage>
        <taxon>Bacteria</taxon>
        <taxon>Pseudomonadati</taxon>
        <taxon>Bacteroidota</taxon>
        <taxon>Flavobacteriia</taxon>
        <taxon>Flavobacteriales</taxon>
        <taxon>Flavobacteriaceae</taxon>
        <taxon>Bizionia</taxon>
    </lineage>
</organism>
<proteinExistence type="predicted"/>
<dbReference type="Gene3D" id="2.40.170.20">
    <property type="entry name" value="TonB-dependent receptor, beta-barrel domain"/>
    <property type="match status" value="1"/>
</dbReference>
<accession>A0ABW5KU03</accession>
<comment type="caution">
    <text evidence="9">The sequence shown here is derived from an EMBL/GenBank/DDBJ whole genome shotgun (WGS) entry which is preliminary data.</text>
</comment>
<keyword evidence="7" id="KW-0998">Cell outer membrane</keyword>
<name>A0ABW5KU03_9FLAO</name>
<keyword evidence="6" id="KW-0472">Membrane</keyword>
<keyword evidence="4" id="KW-0812">Transmembrane</keyword>